<gene>
    <name evidence="3" type="ORF">EWF95_11090</name>
</gene>
<name>A0A544QLS6_9EURY</name>
<evidence type="ECO:0000313" key="3">
    <source>
        <dbReference type="EMBL" id="TQQ79549.1"/>
    </source>
</evidence>
<accession>A0A544QLS6</accession>
<dbReference type="EMBL" id="SESI01000003">
    <property type="protein sequence ID" value="TQQ79549.1"/>
    <property type="molecule type" value="Genomic_DNA"/>
</dbReference>
<protein>
    <recommendedName>
        <fullName evidence="2">DUF8159 domain-containing protein</fullName>
    </recommendedName>
</protein>
<feature type="compositionally biased region" description="Acidic residues" evidence="1">
    <location>
        <begin position="32"/>
        <end position="42"/>
    </location>
</feature>
<evidence type="ECO:0000256" key="1">
    <source>
        <dbReference type="SAM" id="MobiDB-lite"/>
    </source>
</evidence>
<dbReference type="OrthoDB" id="380685at2157"/>
<feature type="region of interest" description="Disordered" evidence="1">
    <location>
        <begin position="25"/>
        <end position="52"/>
    </location>
</feature>
<proteinExistence type="predicted"/>
<organism evidence="3 4">
    <name type="scientific">Halonotius roseus</name>
    <dbReference type="NCBI Taxonomy" id="2511997"/>
    <lineage>
        <taxon>Archaea</taxon>
        <taxon>Methanobacteriati</taxon>
        <taxon>Methanobacteriota</taxon>
        <taxon>Stenosarchaea group</taxon>
        <taxon>Halobacteria</taxon>
        <taxon>Halobacteriales</taxon>
        <taxon>Haloferacaceae</taxon>
        <taxon>Halonotius</taxon>
    </lineage>
</organism>
<keyword evidence="4" id="KW-1185">Reference proteome</keyword>
<dbReference type="AlphaFoldDB" id="A0A544QLS6"/>
<evidence type="ECO:0000313" key="4">
    <source>
        <dbReference type="Proteomes" id="UP000315385"/>
    </source>
</evidence>
<dbReference type="Proteomes" id="UP000315385">
    <property type="component" value="Unassembled WGS sequence"/>
</dbReference>
<dbReference type="InterPro" id="IPR058473">
    <property type="entry name" value="DUF8159"/>
</dbReference>
<reference evidence="3 4" key="1">
    <citation type="submission" date="2019-02" db="EMBL/GenBank/DDBJ databases">
        <title>Halonotius sp. a new haloqrchaeon isolated from saline water.</title>
        <authorList>
            <person name="Duran-Viseras A."/>
            <person name="Sanchez-Porro C."/>
            <person name="Ventosa A."/>
        </authorList>
    </citation>
    <scope>NUCLEOTIDE SEQUENCE [LARGE SCALE GENOMIC DNA]</scope>
    <source>
        <strain evidence="3 4">F9-27</strain>
    </source>
</reference>
<sequence length="156" mass="17144">MTPTRRQFGATAAVLTVGLAGCLTGEPGTGFDEGDVDEEPTSDDTAGERDETTQQLVNNLDERGLTVRSTTTTQDAIRLTVQTTGDSDTNIQIAAGAFATLLNSEPTVERELRVRVEDRGLSEERFWIEAAWAREFLNDELSDSEYLTLIADTRRE</sequence>
<evidence type="ECO:0000259" key="2">
    <source>
        <dbReference type="Pfam" id="PF26490"/>
    </source>
</evidence>
<comment type="caution">
    <text evidence="3">The sequence shown here is derived from an EMBL/GenBank/DDBJ whole genome shotgun (WGS) entry which is preliminary data.</text>
</comment>
<feature type="domain" description="DUF8159" evidence="2">
    <location>
        <begin position="49"/>
        <end position="155"/>
    </location>
</feature>
<dbReference type="RefSeq" id="WP_142444138.1">
    <property type="nucleotide sequence ID" value="NZ_SESI01000003.1"/>
</dbReference>
<dbReference type="Pfam" id="PF26490">
    <property type="entry name" value="DUF8159"/>
    <property type="match status" value="1"/>
</dbReference>
<dbReference type="PROSITE" id="PS51257">
    <property type="entry name" value="PROKAR_LIPOPROTEIN"/>
    <property type="match status" value="1"/>
</dbReference>